<evidence type="ECO:0000256" key="6">
    <source>
        <dbReference type="ARBA" id="ARBA00023136"/>
    </source>
</evidence>
<organism evidence="8 9">
    <name type="scientific">Profundibacterium mesophilum KAUST100406-0324</name>
    <dbReference type="NCBI Taxonomy" id="1037889"/>
    <lineage>
        <taxon>Bacteria</taxon>
        <taxon>Pseudomonadati</taxon>
        <taxon>Pseudomonadota</taxon>
        <taxon>Alphaproteobacteria</taxon>
        <taxon>Rhodobacterales</taxon>
        <taxon>Roseobacteraceae</taxon>
        <taxon>Profundibacterium</taxon>
    </lineage>
</organism>
<dbReference type="GO" id="GO:0016020">
    <property type="term" value="C:membrane"/>
    <property type="evidence" value="ECO:0007669"/>
    <property type="project" value="InterPro"/>
</dbReference>
<evidence type="ECO:0000313" key="9">
    <source>
        <dbReference type="Proteomes" id="UP000698242"/>
    </source>
</evidence>
<evidence type="ECO:0000313" key="8">
    <source>
        <dbReference type="EMBL" id="KAF0675854.1"/>
    </source>
</evidence>
<accession>A0A921TEW6</accession>
<sequence>MGFPGTWMTESESVLYRVVPKCACSTIGQILHYSDHGRFYDGDIHDASEGLHKWGQPASRPLIERAVKGHETYAFSCVRNPYARVLSSFFDKICGIQRNGRRYRGKLVPLLVQRYGVDVGGEDGTAPFDQIASFRRFLLFVRDTIRWRKPMDPDIHWSSMSGHLSTFIHNGGRYDRIFWSESFTGGMASVLDAIDTPHRVDLSRIPRFNESEGHGPPRAHPVEDFFDDLSMHLMWEIYHLDFQLFGYDFTRPSQLAPVRGIDLAEVHARLGE</sequence>
<evidence type="ECO:0000256" key="4">
    <source>
        <dbReference type="ARBA" id="ARBA00022989"/>
    </source>
</evidence>
<dbReference type="Proteomes" id="UP000698242">
    <property type="component" value="Unassembled WGS sequence"/>
</dbReference>
<gene>
    <name evidence="8" type="ORF">PMES_01940</name>
</gene>
<dbReference type="GO" id="GO:0008146">
    <property type="term" value="F:sulfotransferase activity"/>
    <property type="evidence" value="ECO:0007669"/>
    <property type="project" value="InterPro"/>
</dbReference>
<evidence type="ECO:0000256" key="5">
    <source>
        <dbReference type="ARBA" id="ARBA00023034"/>
    </source>
</evidence>
<comment type="caution">
    <text evidence="8">The sequence shown here is derived from an EMBL/GenBank/DDBJ whole genome shotgun (WGS) entry which is preliminary data.</text>
</comment>
<proteinExistence type="predicted"/>
<dbReference type="Pfam" id="PF03567">
    <property type="entry name" value="Sulfotransfer_2"/>
    <property type="match status" value="1"/>
</dbReference>
<dbReference type="InterPro" id="IPR018011">
    <property type="entry name" value="Carb_sulfotrans_8-10"/>
</dbReference>
<keyword evidence="7" id="KW-0325">Glycoprotein</keyword>
<evidence type="ECO:0000256" key="3">
    <source>
        <dbReference type="ARBA" id="ARBA00022692"/>
    </source>
</evidence>
<evidence type="ECO:0000256" key="2">
    <source>
        <dbReference type="ARBA" id="ARBA00022679"/>
    </source>
</evidence>
<comment type="subcellular location">
    <subcellularLocation>
        <location evidence="1">Golgi apparatus membrane</location>
        <topology evidence="1">Single-pass type II membrane protein</topology>
    </subcellularLocation>
</comment>
<dbReference type="RefSeq" id="WP_159965496.1">
    <property type="nucleotide sequence ID" value="NZ_APKE01000022.1"/>
</dbReference>
<dbReference type="OrthoDB" id="7759404at2"/>
<reference evidence="8" key="1">
    <citation type="submission" date="2013-03" db="EMBL/GenBank/DDBJ databases">
        <title>Genome Sequence of the Profundibacterium mesophilum strain KAUST100406-0324T from Red Sea, a novel genus in the family Rhodobacteraceae.</title>
        <authorList>
            <person name="Essack M."/>
            <person name="Alam I."/>
            <person name="Lafi F."/>
            <person name="Alawi W."/>
            <person name="Kamanu F."/>
            <person name="Al-Suwailem A."/>
            <person name="Lee O.O."/>
            <person name="Xu Y."/>
            <person name="Bajic V."/>
            <person name="Qian P.-Y."/>
            <person name="Archer J."/>
        </authorList>
    </citation>
    <scope>NUCLEOTIDE SEQUENCE</scope>
    <source>
        <strain evidence="8">KAUST100406-0324</strain>
    </source>
</reference>
<dbReference type="GO" id="GO:0016051">
    <property type="term" value="P:carbohydrate biosynthetic process"/>
    <property type="evidence" value="ECO:0007669"/>
    <property type="project" value="InterPro"/>
</dbReference>
<keyword evidence="2" id="KW-0808">Transferase</keyword>
<keyword evidence="3" id="KW-0812">Transmembrane</keyword>
<keyword evidence="5" id="KW-0333">Golgi apparatus</keyword>
<keyword evidence="4" id="KW-1133">Transmembrane helix</keyword>
<keyword evidence="9" id="KW-1185">Reference proteome</keyword>
<dbReference type="AlphaFoldDB" id="A0A921TEW6"/>
<dbReference type="PANTHER" id="PTHR12137:SF54">
    <property type="entry name" value="CARBOHYDRATE SULFOTRANSFERASE"/>
    <property type="match status" value="1"/>
</dbReference>
<evidence type="ECO:0000256" key="7">
    <source>
        <dbReference type="ARBA" id="ARBA00023180"/>
    </source>
</evidence>
<evidence type="ECO:0000256" key="1">
    <source>
        <dbReference type="ARBA" id="ARBA00004323"/>
    </source>
</evidence>
<keyword evidence="6" id="KW-0472">Membrane</keyword>
<name>A0A921TEW6_9RHOB</name>
<dbReference type="EMBL" id="APKE01000022">
    <property type="protein sequence ID" value="KAF0675854.1"/>
    <property type="molecule type" value="Genomic_DNA"/>
</dbReference>
<protein>
    <submittedName>
        <fullName evidence="8">Sulfotransferase family domain containing protein</fullName>
    </submittedName>
</protein>
<dbReference type="InterPro" id="IPR005331">
    <property type="entry name" value="Sulfotransferase"/>
</dbReference>
<dbReference type="PANTHER" id="PTHR12137">
    <property type="entry name" value="CARBOHYDRATE SULFOTRANSFERASE"/>
    <property type="match status" value="1"/>
</dbReference>